<keyword evidence="2" id="KW-1185">Reference proteome</keyword>
<sequence length="425" mass="45630">MASKSKSKQEEALQFLDDLDSLHPTPAGNNVSAAPSGNDPADVLAFIDEITQKSSEPTRTTTSHIDRPISRAGTPSLRKSTERVKVGMHPSSSTTSLSGKPETSTGASSATSVAKAEQAAPAGAGGWGWGSVWTSASAAIQQAKSVVDEQVKNLPKNEQVSKWGEGVLEYAKTAQLDKLGVIYIDFKRVGLSTLTDILNVVAPPISEHEVIQVWLSHDMRGYDGIESLVYRALTRIMEQVEGGDLVVNRGDESRPKDAASDSARDLNTVDGYEAALKLAQANLDELIKNNTKPTPAKESSIQNPTTYSSIYLRIQPFLTSFTLPQPAGSTPDSGSPPPEQFNLQFILHLSDPGHQLVHTTVTQAVPGSWLDIWDDYDWVEDSVAEALRVGVEVIGQDYIVARMGWGKKDAAKVAGEESPAPEPSS</sequence>
<organism evidence="1 2">
    <name type="scientific">Leucogyrophana mollusca</name>
    <dbReference type="NCBI Taxonomy" id="85980"/>
    <lineage>
        <taxon>Eukaryota</taxon>
        <taxon>Fungi</taxon>
        <taxon>Dikarya</taxon>
        <taxon>Basidiomycota</taxon>
        <taxon>Agaricomycotina</taxon>
        <taxon>Agaricomycetes</taxon>
        <taxon>Agaricomycetidae</taxon>
        <taxon>Boletales</taxon>
        <taxon>Boletales incertae sedis</taxon>
        <taxon>Leucogyrophana</taxon>
    </lineage>
</organism>
<reference evidence="1" key="1">
    <citation type="journal article" date="2021" name="New Phytol.">
        <title>Evolutionary innovations through gain and loss of genes in the ectomycorrhizal Boletales.</title>
        <authorList>
            <person name="Wu G."/>
            <person name="Miyauchi S."/>
            <person name="Morin E."/>
            <person name="Kuo A."/>
            <person name="Drula E."/>
            <person name="Varga T."/>
            <person name="Kohler A."/>
            <person name="Feng B."/>
            <person name="Cao Y."/>
            <person name="Lipzen A."/>
            <person name="Daum C."/>
            <person name="Hundley H."/>
            <person name="Pangilinan J."/>
            <person name="Johnson J."/>
            <person name="Barry K."/>
            <person name="LaButti K."/>
            <person name="Ng V."/>
            <person name="Ahrendt S."/>
            <person name="Min B."/>
            <person name="Choi I.G."/>
            <person name="Park H."/>
            <person name="Plett J.M."/>
            <person name="Magnuson J."/>
            <person name="Spatafora J.W."/>
            <person name="Nagy L.G."/>
            <person name="Henrissat B."/>
            <person name="Grigoriev I.V."/>
            <person name="Yang Z.L."/>
            <person name="Xu J."/>
            <person name="Martin F.M."/>
        </authorList>
    </citation>
    <scope>NUCLEOTIDE SEQUENCE</scope>
    <source>
        <strain evidence="1">KUC20120723A-06</strain>
    </source>
</reference>
<comment type="caution">
    <text evidence="1">The sequence shown here is derived from an EMBL/GenBank/DDBJ whole genome shotgun (WGS) entry which is preliminary data.</text>
</comment>
<proteinExistence type="predicted"/>
<gene>
    <name evidence="1" type="ORF">BV22DRAFT_1130193</name>
</gene>
<accession>A0ACB8BE50</accession>
<protein>
    <submittedName>
        <fullName evidence="1">Uncharacterized protein</fullName>
    </submittedName>
</protein>
<evidence type="ECO:0000313" key="2">
    <source>
        <dbReference type="Proteomes" id="UP000790709"/>
    </source>
</evidence>
<name>A0ACB8BE50_9AGAM</name>
<evidence type="ECO:0000313" key="1">
    <source>
        <dbReference type="EMBL" id="KAH7924007.1"/>
    </source>
</evidence>
<dbReference type="EMBL" id="MU266436">
    <property type="protein sequence ID" value="KAH7924007.1"/>
    <property type="molecule type" value="Genomic_DNA"/>
</dbReference>
<dbReference type="Proteomes" id="UP000790709">
    <property type="component" value="Unassembled WGS sequence"/>
</dbReference>